<dbReference type="AlphaFoldDB" id="A0A8D5AL19"/>
<organism evidence="1 2">
    <name type="scientific">Methylogaea oryzae</name>
    <dbReference type="NCBI Taxonomy" id="1295382"/>
    <lineage>
        <taxon>Bacteria</taxon>
        <taxon>Pseudomonadati</taxon>
        <taxon>Pseudomonadota</taxon>
        <taxon>Gammaproteobacteria</taxon>
        <taxon>Methylococcales</taxon>
        <taxon>Methylococcaceae</taxon>
        <taxon>Methylogaea</taxon>
    </lineage>
</organism>
<evidence type="ECO:0000313" key="2">
    <source>
        <dbReference type="Proteomes" id="UP000824988"/>
    </source>
</evidence>
<accession>A0A8D5AL19</accession>
<evidence type="ECO:0000313" key="1">
    <source>
        <dbReference type="EMBL" id="BBL69720.1"/>
    </source>
</evidence>
<name>A0A8D5AL19_9GAMM</name>
<dbReference type="KEGG" id="moz:MoryE10_03260"/>
<keyword evidence="2" id="KW-1185">Reference proteome</keyword>
<dbReference type="RefSeq" id="WP_221048018.1">
    <property type="nucleotide sequence ID" value="NZ_AP019782.1"/>
</dbReference>
<dbReference type="Proteomes" id="UP000824988">
    <property type="component" value="Chromosome"/>
</dbReference>
<dbReference type="EMBL" id="AP019782">
    <property type="protein sequence ID" value="BBL69720.1"/>
    <property type="molecule type" value="Genomic_DNA"/>
</dbReference>
<gene>
    <name evidence="1" type="ORF">MoryE10_03260</name>
</gene>
<reference evidence="1" key="1">
    <citation type="submission" date="2019-06" db="EMBL/GenBank/DDBJ databases">
        <title>Complete genome sequence of Methylogaea oryzae strain JCM16910.</title>
        <authorList>
            <person name="Asakawa S."/>
        </authorList>
    </citation>
    <scope>NUCLEOTIDE SEQUENCE</scope>
    <source>
        <strain evidence="1">E10</strain>
    </source>
</reference>
<proteinExistence type="predicted"/>
<protein>
    <submittedName>
        <fullName evidence="1">Uncharacterized protein</fullName>
    </submittedName>
</protein>
<sequence>MDENTLMKAALEEAESELCYVGHSLVHEGYDTATIALALDLVRIALWGGNGDGKGPEHFEAIQAALKAKREEEGYGEKLERTCVACGCTDSRACPEGCHWVWLSTEKPVGICSVCAPAFGAWAVGAKSHG</sequence>